<name>A0A506PVV0_9GAMM</name>
<feature type="signal peptide" evidence="2">
    <location>
        <begin position="1"/>
        <end position="17"/>
    </location>
</feature>
<keyword evidence="2" id="KW-0732">Signal</keyword>
<feature type="compositionally biased region" description="Low complexity" evidence="1">
    <location>
        <begin position="113"/>
        <end position="128"/>
    </location>
</feature>
<dbReference type="OrthoDB" id="6540712at2"/>
<gene>
    <name evidence="3" type="ORF">FJW01_21065</name>
</gene>
<evidence type="ECO:0000256" key="2">
    <source>
        <dbReference type="SAM" id="SignalP"/>
    </source>
</evidence>
<protein>
    <submittedName>
        <fullName evidence="3">DUF2531 family protein</fullName>
    </submittedName>
</protein>
<dbReference type="RefSeq" id="WP_140917378.1">
    <property type="nucleotide sequence ID" value="NZ_CP071405.1"/>
</dbReference>
<feature type="region of interest" description="Disordered" evidence="1">
    <location>
        <begin position="105"/>
        <end position="128"/>
    </location>
</feature>
<keyword evidence="4" id="KW-1185">Reference proteome</keyword>
<dbReference type="EMBL" id="VHJA01000085">
    <property type="protein sequence ID" value="TPV36360.1"/>
    <property type="molecule type" value="Genomic_DNA"/>
</dbReference>
<organism evidence="3 4">
    <name type="scientific">Pantoea deleyi</name>
    <dbReference type="NCBI Taxonomy" id="470932"/>
    <lineage>
        <taxon>Bacteria</taxon>
        <taxon>Pseudomonadati</taxon>
        <taxon>Pseudomonadota</taxon>
        <taxon>Gammaproteobacteria</taxon>
        <taxon>Enterobacterales</taxon>
        <taxon>Erwiniaceae</taxon>
        <taxon>Pantoea</taxon>
    </lineage>
</organism>
<dbReference type="Proteomes" id="UP000317747">
    <property type="component" value="Unassembled WGS sequence"/>
</dbReference>
<evidence type="ECO:0000313" key="3">
    <source>
        <dbReference type="EMBL" id="TPV36360.1"/>
    </source>
</evidence>
<evidence type="ECO:0000256" key="1">
    <source>
        <dbReference type="SAM" id="MobiDB-lite"/>
    </source>
</evidence>
<accession>A0A506PVV0</accession>
<evidence type="ECO:0000313" key="4">
    <source>
        <dbReference type="Proteomes" id="UP000317747"/>
    </source>
</evidence>
<reference evidence="3 4" key="1">
    <citation type="submission" date="2019-06" db="EMBL/GenBank/DDBJ databases">
        <title>Taxogenomics and systematics of the genus Pantoea.</title>
        <authorList>
            <person name="Tambong J.T."/>
        </authorList>
    </citation>
    <scope>NUCLEOTIDE SEQUENCE [LARGE SCALE GENOMIC DNA]</scope>
    <source>
        <strain evidence="3 4">LMG 24200</strain>
    </source>
</reference>
<comment type="caution">
    <text evidence="3">The sequence shown here is derived from an EMBL/GenBank/DDBJ whole genome shotgun (WGS) entry which is preliminary data.</text>
</comment>
<sequence length="128" mass="13863">MRHSLLILLLCAGGALARDPFRPVAASICRAAVAPLTGWRLQGIVGREAHYRAWLLTPQGESVMARSGKPFPVAPWQPADIRRHSITLVVPQSCEAQQTRLYLKGGVHDKDSPAAAGPEQPAAGLRRR</sequence>
<proteinExistence type="predicted"/>
<dbReference type="AlphaFoldDB" id="A0A506PVV0"/>
<feature type="chain" id="PRO_5021260374" evidence="2">
    <location>
        <begin position="18"/>
        <end position="128"/>
    </location>
</feature>